<dbReference type="InterPro" id="IPR001878">
    <property type="entry name" value="Znf_CCHC"/>
</dbReference>
<keyword evidence="1" id="KW-0863">Zinc-finger</keyword>
<organism evidence="4 5">
    <name type="scientific">Culex pipiens pipiens</name>
    <name type="common">Northern house mosquito</name>
    <dbReference type="NCBI Taxonomy" id="38569"/>
    <lineage>
        <taxon>Eukaryota</taxon>
        <taxon>Metazoa</taxon>
        <taxon>Ecdysozoa</taxon>
        <taxon>Arthropoda</taxon>
        <taxon>Hexapoda</taxon>
        <taxon>Insecta</taxon>
        <taxon>Pterygota</taxon>
        <taxon>Neoptera</taxon>
        <taxon>Endopterygota</taxon>
        <taxon>Diptera</taxon>
        <taxon>Nematocera</taxon>
        <taxon>Culicoidea</taxon>
        <taxon>Culicidae</taxon>
        <taxon>Culicinae</taxon>
        <taxon>Culicini</taxon>
        <taxon>Culex</taxon>
        <taxon>Culex</taxon>
    </lineage>
</organism>
<keyword evidence="1" id="KW-0479">Metal-binding</keyword>
<evidence type="ECO:0000256" key="2">
    <source>
        <dbReference type="SAM" id="Coils"/>
    </source>
</evidence>
<feature type="domain" description="CCHC-type" evidence="3">
    <location>
        <begin position="99"/>
        <end position="114"/>
    </location>
</feature>
<sequence length="419" mass="47906">MTKLIDGTKVEVVTHPRQNVCRCVVVCREAIELSEDELVTELSAQGVVNARRFTKREGNNRVNTATVCLTLNGTVVPKHIWFGPLRITTRLFYPSPMLCFNCSDYGHTSKNCKKEAVCFNCSLQHTVELSRRWTMHLDPYCKHCKGAHPATSKECPKYKKEVAIIKIQVETGVTFAEARREYEKRNQSHGLPTHAEVVGAQKRLEAIGKENEKDNEIRLLKEEIEKLKNTAMDKNKDEVITSKNEHGDNLHAGESHVGIAGNEKADEEAKQSLNDRNIWDRSVDFKEFRTVIKKRAVWRWNAEWSGKVGNKLREVKNSVLPYRDVFVGSRKEDVILTRLRIGHTLLTHQYLLEKDSAPRCTRCNLALTVKHILAECPEFEEQRRRAGVPSNVREALADDRDMAKNVLKFLKATDMYGKV</sequence>
<evidence type="ECO:0000313" key="4">
    <source>
        <dbReference type="EMBL" id="KAL1375688.1"/>
    </source>
</evidence>
<name>A0ABD1CH90_CULPP</name>
<reference evidence="4 5" key="1">
    <citation type="submission" date="2024-05" db="EMBL/GenBank/DDBJ databases">
        <title>Culex pipiens pipiens assembly and annotation.</title>
        <authorList>
            <person name="Alout H."/>
            <person name="Durand T."/>
        </authorList>
    </citation>
    <scope>NUCLEOTIDE SEQUENCE [LARGE SCALE GENOMIC DNA]</scope>
    <source>
        <strain evidence="4">HA-2024</strain>
        <tissue evidence="4">Whole body</tissue>
    </source>
</reference>
<dbReference type="PROSITE" id="PS50158">
    <property type="entry name" value="ZF_CCHC"/>
    <property type="match status" value="1"/>
</dbReference>
<proteinExistence type="predicted"/>
<evidence type="ECO:0000259" key="3">
    <source>
        <dbReference type="PROSITE" id="PS50158"/>
    </source>
</evidence>
<evidence type="ECO:0000313" key="5">
    <source>
        <dbReference type="Proteomes" id="UP001562425"/>
    </source>
</evidence>
<keyword evidence="2" id="KW-0175">Coiled coil</keyword>
<accession>A0ABD1CH90</accession>
<protein>
    <recommendedName>
        <fullName evidence="3">CCHC-type domain-containing protein</fullName>
    </recommendedName>
</protein>
<dbReference type="SMART" id="SM00343">
    <property type="entry name" value="ZnF_C2HC"/>
    <property type="match status" value="2"/>
</dbReference>
<dbReference type="AlphaFoldDB" id="A0ABD1CH90"/>
<evidence type="ECO:0000256" key="1">
    <source>
        <dbReference type="PROSITE-ProRule" id="PRU00047"/>
    </source>
</evidence>
<feature type="coiled-coil region" evidence="2">
    <location>
        <begin position="210"/>
        <end position="237"/>
    </location>
</feature>
<dbReference type="EMBL" id="JBEHCU010012277">
    <property type="protein sequence ID" value="KAL1375688.1"/>
    <property type="molecule type" value="Genomic_DNA"/>
</dbReference>
<keyword evidence="5" id="KW-1185">Reference proteome</keyword>
<gene>
    <name evidence="4" type="ORF">pipiens_017351</name>
</gene>
<comment type="caution">
    <text evidence="4">The sequence shown here is derived from an EMBL/GenBank/DDBJ whole genome shotgun (WGS) entry which is preliminary data.</text>
</comment>
<keyword evidence="1" id="KW-0862">Zinc</keyword>
<dbReference type="Proteomes" id="UP001562425">
    <property type="component" value="Unassembled WGS sequence"/>
</dbReference>
<dbReference type="GO" id="GO:0008270">
    <property type="term" value="F:zinc ion binding"/>
    <property type="evidence" value="ECO:0007669"/>
    <property type="project" value="UniProtKB-KW"/>
</dbReference>